<evidence type="ECO:0000313" key="3">
    <source>
        <dbReference type="EMBL" id="QUJ74041.1"/>
    </source>
</evidence>
<name>M0JL98_9EURY</name>
<geneLocation type="plasmid" evidence="3 5">
    <name>pHsi540</name>
</geneLocation>
<evidence type="ECO:0000313" key="4">
    <source>
        <dbReference type="Proteomes" id="UP000011659"/>
    </source>
</evidence>
<dbReference type="GeneID" id="64825077"/>
<evidence type="ECO:0000256" key="1">
    <source>
        <dbReference type="ARBA" id="ARBA00022729"/>
    </source>
</evidence>
<keyword evidence="4" id="KW-1185">Reference proteome</keyword>
<dbReference type="KEGG" id="hsin:KDQ40_18935"/>
<accession>M0JL98</accession>
<dbReference type="AlphaFoldDB" id="M0JL98"/>
<evidence type="ECO:0000313" key="2">
    <source>
        <dbReference type="EMBL" id="EMA08764.1"/>
    </source>
</evidence>
<reference evidence="3" key="2">
    <citation type="submission" date="2021-04" db="EMBL/GenBank/DDBJ databases">
        <title>Complete Genome sequence and Methylome Analysis of the Haloarchaeon Haloarcula sinaiiensis.</title>
        <authorList>
            <person name="Fomenkov A."/>
            <person name="DasSarma P."/>
            <person name="DasSarma S."/>
            <person name="Roberts R.J."/>
        </authorList>
    </citation>
    <scope>NUCLEOTIDE SEQUENCE</scope>
    <source>
        <strain evidence="3">ATCC 33800</strain>
        <plasmid evidence="3">pHsi540</plasmid>
    </source>
</reference>
<dbReference type="Pfam" id="PF13517">
    <property type="entry name" value="FG-GAP_3"/>
    <property type="match status" value="2"/>
</dbReference>
<reference evidence="2 4" key="1">
    <citation type="journal article" date="2014" name="PLoS Genet.">
        <title>Phylogenetically driven sequencing of extremely halophilic archaea reveals strategies for static and dynamic osmo-response.</title>
        <authorList>
            <person name="Becker E.A."/>
            <person name="Seitzer P.M."/>
            <person name="Tritt A."/>
            <person name="Larsen D."/>
            <person name="Krusor M."/>
            <person name="Yao A.I."/>
            <person name="Wu D."/>
            <person name="Madern D."/>
            <person name="Eisen J.A."/>
            <person name="Darling A.E."/>
            <person name="Facciotti M.T."/>
        </authorList>
    </citation>
    <scope>NUCLEOTIDE SEQUENCE [LARGE SCALE GENOMIC DNA]</scope>
    <source>
        <strain evidence="2 4">ATCC 33800</strain>
    </source>
</reference>
<gene>
    <name evidence="2" type="ORF">C436_20403</name>
    <name evidence="3" type="ORF">KDQ40_18935</name>
</gene>
<evidence type="ECO:0000313" key="5">
    <source>
        <dbReference type="Proteomes" id="UP000682967"/>
    </source>
</evidence>
<keyword evidence="3" id="KW-0614">Plasmid</keyword>
<dbReference type="PATRIC" id="fig|662476.7.peg.4060"/>
<protein>
    <submittedName>
        <fullName evidence="3">VCBS repeat-containing protein</fullName>
    </submittedName>
</protein>
<organism evidence="2 4">
    <name type="scientific">Haloarcula marismortui ATCC 33800</name>
    <dbReference type="NCBI Taxonomy" id="662476"/>
    <lineage>
        <taxon>Archaea</taxon>
        <taxon>Methanobacteriati</taxon>
        <taxon>Methanobacteriota</taxon>
        <taxon>Stenosarchaea group</taxon>
        <taxon>Halobacteria</taxon>
        <taxon>Halobacteriales</taxon>
        <taxon>Haloarculaceae</taxon>
        <taxon>Haloarcula</taxon>
    </lineage>
</organism>
<dbReference type="InterPro" id="IPR028994">
    <property type="entry name" value="Integrin_alpha_N"/>
</dbReference>
<dbReference type="Gene3D" id="2.130.10.130">
    <property type="entry name" value="Integrin alpha, N-terminal"/>
    <property type="match status" value="1"/>
</dbReference>
<dbReference type="EMBL" id="AOLR01000057">
    <property type="protein sequence ID" value="EMA08764.1"/>
    <property type="molecule type" value="Genomic_DNA"/>
</dbReference>
<dbReference type="OrthoDB" id="321240at2157"/>
<dbReference type="Proteomes" id="UP000011659">
    <property type="component" value="Unassembled WGS sequence"/>
</dbReference>
<dbReference type="EMBL" id="CP073368">
    <property type="protein sequence ID" value="QUJ74041.1"/>
    <property type="molecule type" value="Genomic_DNA"/>
</dbReference>
<dbReference type="SUPFAM" id="SSF69318">
    <property type="entry name" value="Integrin alpha N-terminal domain"/>
    <property type="match status" value="1"/>
</dbReference>
<dbReference type="PANTHER" id="PTHR44103:SF1">
    <property type="entry name" value="PROPROTEIN CONVERTASE P"/>
    <property type="match status" value="1"/>
</dbReference>
<dbReference type="RefSeq" id="WP_004966703.1">
    <property type="nucleotide sequence ID" value="NZ_AOLR01000057.1"/>
</dbReference>
<proteinExistence type="predicted"/>
<dbReference type="InterPro" id="IPR013517">
    <property type="entry name" value="FG-GAP"/>
</dbReference>
<dbReference type="Proteomes" id="UP000682967">
    <property type="component" value="Plasmid pHsi540"/>
</dbReference>
<keyword evidence="1" id="KW-0732">Signal</keyword>
<sequence length="393" mass="43244">MTETEQQQSRTQFRHEQIDANPPCSRLGFCLTTDLTGSGLPDVIVGGAGKGFPGRGFASQLDRDTPLPVGTLLDLVGVEHTNLFWYENPGWERHDVAFTPNLDVGATLCDVTGDGRPNVVSGQGINNTNIYWFEMCDDPREPWTPHLVSDAFEKYHDIAAGDVDGDGTDEVVGLSQESEAVFYYDIPDNPTVEPWPDSHLHIVDQGIEIEGLRIQDIDHDGQQEIIAGTHIYHRDSGATTGYRRDPVVTDWDDTRVELADIDGDGDLEVIFSEGDSPHYGTHPGRVAVFDGPEWTGTILEDGLYCPHTLQVADFDGNGAPDIYVAEMGLGENDEPVHLLFRNRGNGTFDKEVVFEGIETHEAVAVDLTGDGRPDVVGKSYAPDHHVDVWYNES</sequence>
<dbReference type="PANTHER" id="PTHR44103">
    <property type="entry name" value="PROPROTEIN CONVERTASE P"/>
    <property type="match status" value="1"/>
</dbReference>